<accession>A0A2W4EVT8</accession>
<reference evidence="1 2" key="1">
    <citation type="journal article" date="2018" name="Sci. Rep.">
        <title>Rhizobium tumorigenes sp. nov., a novel plant tumorigenic bacterium isolated from cane gall tumors on thornless blackberry.</title>
        <authorList>
            <person name="Kuzmanovi N."/>
            <person name="Smalla K."/>
            <person name="Gronow S."/>
            <person name="PuBawska J."/>
        </authorList>
    </citation>
    <scope>NUCLEOTIDE SEQUENCE [LARGE SCALE GENOMIC DNA]</scope>
    <source>
        <strain evidence="1 2">CCBAU 85046</strain>
    </source>
</reference>
<dbReference type="AlphaFoldDB" id="A0A2W4EVT8"/>
<organism evidence="1 2">
    <name type="scientific">Rhizobium tubonense</name>
    <dbReference type="NCBI Taxonomy" id="484088"/>
    <lineage>
        <taxon>Bacteria</taxon>
        <taxon>Pseudomonadati</taxon>
        <taxon>Pseudomonadota</taxon>
        <taxon>Alphaproteobacteria</taxon>
        <taxon>Hyphomicrobiales</taxon>
        <taxon>Rhizobiaceae</taxon>
        <taxon>Rhizobium/Agrobacterium group</taxon>
        <taxon>Rhizobium</taxon>
    </lineage>
</organism>
<protein>
    <submittedName>
        <fullName evidence="1">Uncharacterized protein</fullName>
    </submittedName>
</protein>
<gene>
    <name evidence="1" type="ORF">CPY51_02715</name>
</gene>
<dbReference type="EMBL" id="PCDP01000001">
    <property type="protein sequence ID" value="PZM17156.1"/>
    <property type="molecule type" value="Genomic_DNA"/>
</dbReference>
<sequence>MSVHRFPIGQTVRLKSRRGLSPKAADVYQIVAFLPVRDNSPQYRMRNDEVAQERVSQERDIEAYEAVSTAAAE</sequence>
<dbReference type="OrthoDB" id="8020021at2"/>
<keyword evidence="2" id="KW-1185">Reference proteome</keyword>
<dbReference type="Proteomes" id="UP000248925">
    <property type="component" value="Unassembled WGS sequence"/>
</dbReference>
<comment type="caution">
    <text evidence="1">The sequence shown here is derived from an EMBL/GenBank/DDBJ whole genome shotgun (WGS) entry which is preliminary data.</text>
</comment>
<proteinExistence type="predicted"/>
<evidence type="ECO:0000313" key="1">
    <source>
        <dbReference type="EMBL" id="PZM17156.1"/>
    </source>
</evidence>
<dbReference type="RefSeq" id="WP_111158484.1">
    <property type="nucleotide sequence ID" value="NZ_PCDP01000001.1"/>
</dbReference>
<evidence type="ECO:0000313" key="2">
    <source>
        <dbReference type="Proteomes" id="UP000248925"/>
    </source>
</evidence>
<name>A0A2W4EVT8_9HYPH</name>